<dbReference type="InterPro" id="IPR010064">
    <property type="entry name" value="HK97-gp10_tail"/>
</dbReference>
<dbReference type="AlphaFoldDB" id="A0A3N0I3P7"/>
<dbReference type="RefSeq" id="WP_128519812.1">
    <property type="nucleotide sequence ID" value="NZ_RJQC01000001.1"/>
</dbReference>
<dbReference type="Pfam" id="PF04883">
    <property type="entry name" value="HK97-gp10_like"/>
    <property type="match status" value="1"/>
</dbReference>
<keyword evidence="2" id="KW-1185">Reference proteome</keyword>
<proteinExistence type="predicted"/>
<dbReference type="EMBL" id="RJQC01000001">
    <property type="protein sequence ID" value="RNM31651.1"/>
    <property type="molecule type" value="Genomic_DNA"/>
</dbReference>
<dbReference type="OrthoDB" id="1696709at2"/>
<reference evidence="1 2" key="1">
    <citation type="submission" date="2018-11" db="EMBL/GenBank/DDBJ databases">
        <title>Clostridium sp. nov., a member of the family Erysipelotrichaceae isolated from pig faeces.</title>
        <authorList>
            <person name="Chang Y.-H."/>
        </authorList>
    </citation>
    <scope>NUCLEOTIDE SEQUENCE [LARGE SCALE GENOMIC DNA]</scope>
    <source>
        <strain evidence="1 2">YH-panp20</strain>
    </source>
</reference>
<comment type="caution">
    <text evidence="1">The sequence shown here is derived from an EMBL/GenBank/DDBJ whole genome shotgun (WGS) entry which is preliminary data.</text>
</comment>
<gene>
    <name evidence="1" type="ORF">EDX97_03605</name>
</gene>
<dbReference type="Proteomes" id="UP000276568">
    <property type="component" value="Unassembled WGS sequence"/>
</dbReference>
<sequence length="127" mass="13792">MAQKVKIDGLADAVMKELTEYADLATVDMKAAVKKAGNTVKKQIQGSAPKDTGAYSKSWSVKNTKETSKSLEVTVYSRNRYQLAHLLEFGHAKRGGGRVAGRSHIAPAEEAGIKELESEIERCLKNG</sequence>
<organism evidence="1 2">
    <name type="scientific">Absicoccus porci</name>
    <dbReference type="NCBI Taxonomy" id="2486576"/>
    <lineage>
        <taxon>Bacteria</taxon>
        <taxon>Bacillati</taxon>
        <taxon>Bacillota</taxon>
        <taxon>Erysipelotrichia</taxon>
        <taxon>Erysipelotrichales</taxon>
        <taxon>Erysipelotrichaceae</taxon>
        <taxon>Absicoccus</taxon>
    </lineage>
</organism>
<evidence type="ECO:0000313" key="2">
    <source>
        <dbReference type="Proteomes" id="UP000276568"/>
    </source>
</evidence>
<accession>A0A3N0I3P7</accession>
<name>A0A3N0I3P7_9FIRM</name>
<evidence type="ECO:0000313" key="1">
    <source>
        <dbReference type="EMBL" id="RNM31651.1"/>
    </source>
</evidence>
<protein>
    <submittedName>
        <fullName evidence="1">HK97 gp10 family phage protein</fullName>
    </submittedName>
</protein>